<feature type="domain" description="DUF4178" evidence="2">
    <location>
        <begin position="275"/>
        <end position="408"/>
    </location>
</feature>
<evidence type="ECO:0000259" key="2">
    <source>
        <dbReference type="Pfam" id="PF13785"/>
    </source>
</evidence>
<dbReference type="Pfam" id="PF13785">
    <property type="entry name" value="DUF4178"/>
    <property type="match status" value="2"/>
</dbReference>
<gene>
    <name evidence="3" type="ORF">HHL15_16055</name>
</gene>
<dbReference type="AlphaFoldDB" id="A0A848G4V3"/>
<evidence type="ECO:0000256" key="1">
    <source>
        <dbReference type="SAM" id="Phobius"/>
    </source>
</evidence>
<feature type="transmembrane region" description="Helical" evidence="1">
    <location>
        <begin position="450"/>
        <end position="468"/>
    </location>
</feature>
<dbReference type="InterPro" id="IPR025235">
    <property type="entry name" value="DUF4178"/>
</dbReference>
<keyword evidence="4" id="KW-1185">Reference proteome</keyword>
<organism evidence="3 4">
    <name type="scientific">Zoogloea dura</name>
    <dbReference type="NCBI Taxonomy" id="2728840"/>
    <lineage>
        <taxon>Bacteria</taxon>
        <taxon>Pseudomonadati</taxon>
        <taxon>Pseudomonadota</taxon>
        <taxon>Betaproteobacteria</taxon>
        <taxon>Rhodocyclales</taxon>
        <taxon>Zoogloeaceae</taxon>
        <taxon>Zoogloea</taxon>
    </lineage>
</organism>
<dbReference type="EMBL" id="JABBGA010000013">
    <property type="protein sequence ID" value="NML27267.1"/>
    <property type="molecule type" value="Genomic_DNA"/>
</dbReference>
<evidence type="ECO:0000313" key="4">
    <source>
        <dbReference type="Proteomes" id="UP000580043"/>
    </source>
</evidence>
<comment type="caution">
    <text evidence="3">The sequence shown here is derived from an EMBL/GenBank/DDBJ whole genome shotgun (WGS) entry which is preliminary data.</text>
</comment>
<accession>A0A848G4V3</accession>
<feature type="domain" description="DUF4178" evidence="2">
    <location>
        <begin position="61"/>
        <end position="194"/>
    </location>
</feature>
<evidence type="ECO:0000313" key="3">
    <source>
        <dbReference type="EMBL" id="NML27267.1"/>
    </source>
</evidence>
<feature type="transmembrane region" description="Helical" evidence="1">
    <location>
        <begin position="474"/>
        <end position="493"/>
    </location>
</feature>
<name>A0A848G4V3_9RHOO</name>
<keyword evidence="1" id="KW-1133">Transmembrane helix</keyword>
<dbReference type="Proteomes" id="UP000580043">
    <property type="component" value="Unassembled WGS sequence"/>
</dbReference>
<sequence>MFKLACPSCGAEVVFRSATSAMAVCEYCQSTLLREGDAVRDAGKMAVVLEDYSPIRITTSGMYAGKAFGVVGRIQLRYEDGFWNEWYILFDDGSAGWLSDASGQYAITVDAGLAAEAPSFAQTVPGGQYAWDGITYTASDLRTARCTAGEGELPFQVGPGWEARVVDYRQTVRFLTLDYSEEGKPRRYAGKAVSLEDLRCQLLREPDEILRSAGHLKGKAEALACPSCGASIAWRPAVAAHLHCPACGAESDASSGTLEVMEASRREAALETTLKLGEEARIDGTAWALIGLMKCRETGGSDEWVEYLLYSEAQGFLWLVESSAGWDKVKVLNIWPESVSASAVRHEGNAYTRMQAYGAQVVQVAGAFNWRVRAGDAVAITDYRGSSATLSSERSPAELTWSLAQRVPATTVDGWFGRKGKLAAGAAVNALAGSGEVGSDGERRQALRPLAWVFTVLILLVNVPIAVFGGLYSFFLILIAVAVLWLPVYTNVLED</sequence>
<keyword evidence="1" id="KW-0472">Membrane</keyword>
<dbReference type="RefSeq" id="WP_169146795.1">
    <property type="nucleotide sequence ID" value="NZ_JABBGA010000013.1"/>
</dbReference>
<protein>
    <submittedName>
        <fullName evidence="3">DUF4178 domain-containing protein</fullName>
    </submittedName>
</protein>
<proteinExistence type="predicted"/>
<reference evidence="3 4" key="1">
    <citation type="submission" date="2020-04" db="EMBL/GenBank/DDBJ databases">
        <title>Zoogloea sp. G-4-1-14 isolated from soil.</title>
        <authorList>
            <person name="Dahal R.H."/>
        </authorList>
    </citation>
    <scope>NUCLEOTIDE SEQUENCE [LARGE SCALE GENOMIC DNA]</scope>
    <source>
        <strain evidence="3 4">G-4-1-14</strain>
    </source>
</reference>
<keyword evidence="1" id="KW-0812">Transmembrane</keyword>